<accession>A0ABV0RDN6</accession>
<dbReference type="EMBL" id="JAHRIN010042304">
    <property type="protein sequence ID" value="MEQ2205791.1"/>
    <property type="molecule type" value="Genomic_DNA"/>
</dbReference>
<dbReference type="Proteomes" id="UP001434883">
    <property type="component" value="Unassembled WGS sequence"/>
</dbReference>
<protein>
    <submittedName>
        <fullName evidence="2">Uncharacterized protein</fullName>
    </submittedName>
</protein>
<evidence type="ECO:0000256" key="1">
    <source>
        <dbReference type="SAM" id="Phobius"/>
    </source>
</evidence>
<name>A0ABV0RDN6_9TELE</name>
<comment type="caution">
    <text evidence="2">The sequence shown here is derived from an EMBL/GenBank/DDBJ whole genome shotgun (WGS) entry which is preliminary data.</text>
</comment>
<evidence type="ECO:0000313" key="2">
    <source>
        <dbReference type="EMBL" id="MEQ2205791.1"/>
    </source>
</evidence>
<sequence>MGFDSARDFPLLNSQPVLGGFTGLIGVIAILQDPALLLLQFLFSYRWCNNFSNFPLIHGGIHGGFYDGELARPFCSKAFPNHDTVRFFFWNAVCGFGKTCPVFWCPNNSTVK</sequence>
<keyword evidence="1" id="KW-0472">Membrane</keyword>
<organism evidence="2 3">
    <name type="scientific">Xenoophorus captivus</name>
    <dbReference type="NCBI Taxonomy" id="1517983"/>
    <lineage>
        <taxon>Eukaryota</taxon>
        <taxon>Metazoa</taxon>
        <taxon>Chordata</taxon>
        <taxon>Craniata</taxon>
        <taxon>Vertebrata</taxon>
        <taxon>Euteleostomi</taxon>
        <taxon>Actinopterygii</taxon>
        <taxon>Neopterygii</taxon>
        <taxon>Teleostei</taxon>
        <taxon>Neoteleostei</taxon>
        <taxon>Acanthomorphata</taxon>
        <taxon>Ovalentaria</taxon>
        <taxon>Atherinomorphae</taxon>
        <taxon>Cyprinodontiformes</taxon>
        <taxon>Goodeidae</taxon>
        <taxon>Xenoophorus</taxon>
    </lineage>
</organism>
<keyword evidence="1" id="KW-1133">Transmembrane helix</keyword>
<feature type="transmembrane region" description="Helical" evidence="1">
    <location>
        <begin position="20"/>
        <end position="43"/>
    </location>
</feature>
<reference evidence="2 3" key="1">
    <citation type="submission" date="2021-06" db="EMBL/GenBank/DDBJ databases">
        <authorList>
            <person name="Palmer J.M."/>
        </authorList>
    </citation>
    <scope>NUCLEOTIDE SEQUENCE [LARGE SCALE GENOMIC DNA]</scope>
    <source>
        <strain evidence="2 3">XC_2019</strain>
        <tissue evidence="2">Muscle</tissue>
    </source>
</reference>
<keyword evidence="1" id="KW-0812">Transmembrane</keyword>
<evidence type="ECO:0000313" key="3">
    <source>
        <dbReference type="Proteomes" id="UP001434883"/>
    </source>
</evidence>
<gene>
    <name evidence="2" type="ORF">XENOCAPTIV_014218</name>
</gene>
<keyword evidence="3" id="KW-1185">Reference proteome</keyword>
<proteinExistence type="predicted"/>